<dbReference type="AlphaFoldDB" id="A0ABD0LPT3"/>
<evidence type="ECO:0000313" key="2">
    <source>
        <dbReference type="Proteomes" id="UP001519460"/>
    </source>
</evidence>
<accession>A0ABD0LPT3</accession>
<protein>
    <submittedName>
        <fullName evidence="1">Uncharacterized protein</fullName>
    </submittedName>
</protein>
<gene>
    <name evidence="1" type="ORF">BaRGS_00007898</name>
</gene>
<name>A0ABD0LPT3_9CAEN</name>
<dbReference type="EMBL" id="JACVVK020000034">
    <property type="protein sequence ID" value="KAK7501018.1"/>
    <property type="molecule type" value="Genomic_DNA"/>
</dbReference>
<sequence>MVFKTSKWSSHPQHLKLMTVRWSRTLLSRGVLVRNPHPVSVWTRTSPTFRLTQRPRGSGRVRADSAPYNRSMAECVEGATRGLTGRVVTAPLNGKKSTSPLTC</sequence>
<dbReference type="Proteomes" id="UP001519460">
    <property type="component" value="Unassembled WGS sequence"/>
</dbReference>
<comment type="caution">
    <text evidence="1">The sequence shown here is derived from an EMBL/GenBank/DDBJ whole genome shotgun (WGS) entry which is preliminary data.</text>
</comment>
<organism evidence="1 2">
    <name type="scientific">Batillaria attramentaria</name>
    <dbReference type="NCBI Taxonomy" id="370345"/>
    <lineage>
        <taxon>Eukaryota</taxon>
        <taxon>Metazoa</taxon>
        <taxon>Spiralia</taxon>
        <taxon>Lophotrochozoa</taxon>
        <taxon>Mollusca</taxon>
        <taxon>Gastropoda</taxon>
        <taxon>Caenogastropoda</taxon>
        <taxon>Sorbeoconcha</taxon>
        <taxon>Cerithioidea</taxon>
        <taxon>Batillariidae</taxon>
        <taxon>Batillaria</taxon>
    </lineage>
</organism>
<evidence type="ECO:0000313" key="1">
    <source>
        <dbReference type="EMBL" id="KAK7501018.1"/>
    </source>
</evidence>
<proteinExistence type="predicted"/>
<reference evidence="1 2" key="1">
    <citation type="journal article" date="2023" name="Sci. Data">
        <title>Genome assembly of the Korean intertidal mud-creeper Batillaria attramentaria.</title>
        <authorList>
            <person name="Patra A.K."/>
            <person name="Ho P.T."/>
            <person name="Jun S."/>
            <person name="Lee S.J."/>
            <person name="Kim Y."/>
            <person name="Won Y.J."/>
        </authorList>
    </citation>
    <scope>NUCLEOTIDE SEQUENCE [LARGE SCALE GENOMIC DNA]</scope>
    <source>
        <strain evidence="1">Wonlab-2016</strain>
    </source>
</reference>
<keyword evidence="2" id="KW-1185">Reference proteome</keyword>